<keyword evidence="2" id="KW-1185">Reference proteome</keyword>
<gene>
    <name evidence="1" type="ORF">EIP91_001737</name>
</gene>
<dbReference type="EMBL" id="RWJN01000148">
    <property type="protein sequence ID" value="TCD66128.1"/>
    <property type="molecule type" value="Genomic_DNA"/>
</dbReference>
<evidence type="ECO:0000313" key="1">
    <source>
        <dbReference type="EMBL" id="TCD66128.1"/>
    </source>
</evidence>
<accession>A0A4R0RQN1</accession>
<comment type="caution">
    <text evidence="1">The sequence shown here is derived from an EMBL/GenBank/DDBJ whole genome shotgun (WGS) entry which is preliminary data.</text>
</comment>
<name>A0A4R0RQN1_9APHY</name>
<protein>
    <submittedName>
        <fullName evidence="1">Uncharacterized protein</fullName>
    </submittedName>
</protein>
<organism evidence="1 2">
    <name type="scientific">Steccherinum ochraceum</name>
    <dbReference type="NCBI Taxonomy" id="92696"/>
    <lineage>
        <taxon>Eukaryota</taxon>
        <taxon>Fungi</taxon>
        <taxon>Dikarya</taxon>
        <taxon>Basidiomycota</taxon>
        <taxon>Agaricomycotina</taxon>
        <taxon>Agaricomycetes</taxon>
        <taxon>Polyporales</taxon>
        <taxon>Steccherinaceae</taxon>
        <taxon>Steccherinum</taxon>
    </lineage>
</organism>
<reference evidence="1 2" key="1">
    <citation type="submission" date="2018-11" db="EMBL/GenBank/DDBJ databases">
        <title>Genome assembly of Steccherinum ochraceum LE-BIN_3174, the white-rot fungus of the Steccherinaceae family (The Residual Polyporoid clade, Polyporales, Basidiomycota).</title>
        <authorList>
            <person name="Fedorova T.V."/>
            <person name="Glazunova O.A."/>
            <person name="Landesman E.O."/>
            <person name="Moiseenko K.V."/>
            <person name="Psurtseva N.V."/>
            <person name="Savinova O.S."/>
            <person name="Shakhova N.V."/>
            <person name="Tyazhelova T.V."/>
            <person name="Vasina D.V."/>
        </authorList>
    </citation>
    <scope>NUCLEOTIDE SEQUENCE [LARGE SCALE GENOMIC DNA]</scope>
    <source>
        <strain evidence="1 2">LE-BIN_3174</strain>
    </source>
</reference>
<dbReference type="AlphaFoldDB" id="A0A4R0RQN1"/>
<sequence length="380" mass="42842">MELLSVTLRLLVGDYRHRDFSMFASVAVQECARDILNRMENFFEMVWSHHDSISCPTADGSGSRLSLSVAPSVLKCVLSLTQIYHIEHGRVPRPTTPATNILLYYWTYCPDPGADCIRIQRYFSPLMGEISQAERATLFHSLFTSREGCMLDFYKQVCKLAHDENIIGDSVQSLLILCTGSLCAFNSQRAVDIDLTGPDGLIYSLVGCCQRQACTPSVSPKLLSDIRSFCMGTLLSLIRCGGDQAVLAFAACAVELNYVGTLCFTVAGIVEAGDSSEFSKWTTLVHFVKGYGIWLLRERGDPVNRISVLKDTLWYRTFERVWYDTLRSLRTIQAQEAPQLELKDKALEFWREYGNFLGLREGTNAVFLETMRLRRVSPRT</sequence>
<dbReference type="STRING" id="92696.A0A4R0RQN1"/>
<evidence type="ECO:0000313" key="2">
    <source>
        <dbReference type="Proteomes" id="UP000292702"/>
    </source>
</evidence>
<dbReference type="Proteomes" id="UP000292702">
    <property type="component" value="Unassembled WGS sequence"/>
</dbReference>
<proteinExistence type="predicted"/>